<evidence type="ECO:0000313" key="3">
    <source>
        <dbReference type="Proteomes" id="UP000092666"/>
    </source>
</evidence>
<feature type="compositionally biased region" description="Basic residues" evidence="1">
    <location>
        <begin position="137"/>
        <end position="146"/>
    </location>
</feature>
<feature type="region of interest" description="Disordered" evidence="1">
    <location>
        <begin position="49"/>
        <end position="227"/>
    </location>
</feature>
<name>A0A1B9GUP7_9TREE</name>
<feature type="compositionally biased region" description="Basic and acidic residues" evidence="1">
    <location>
        <begin position="57"/>
        <end position="73"/>
    </location>
</feature>
<reference evidence="2 3" key="1">
    <citation type="submission" date="2013-07" db="EMBL/GenBank/DDBJ databases">
        <title>The Genome Sequence of Cryptococcus heveanensis BCC8398.</title>
        <authorList>
            <consortium name="The Broad Institute Genome Sequencing Platform"/>
            <person name="Cuomo C."/>
            <person name="Litvintseva A."/>
            <person name="Chen Y."/>
            <person name="Heitman J."/>
            <person name="Sun S."/>
            <person name="Springer D."/>
            <person name="Dromer F."/>
            <person name="Young S.K."/>
            <person name="Zeng Q."/>
            <person name="Gargeya S."/>
            <person name="Fitzgerald M."/>
            <person name="Abouelleil A."/>
            <person name="Alvarado L."/>
            <person name="Berlin A.M."/>
            <person name="Chapman S.B."/>
            <person name="Dewar J."/>
            <person name="Goldberg J."/>
            <person name="Griggs A."/>
            <person name="Gujja S."/>
            <person name="Hansen M."/>
            <person name="Howarth C."/>
            <person name="Imamovic A."/>
            <person name="Larimer J."/>
            <person name="McCowan C."/>
            <person name="Murphy C."/>
            <person name="Pearson M."/>
            <person name="Priest M."/>
            <person name="Roberts A."/>
            <person name="Saif S."/>
            <person name="Shea T."/>
            <person name="Sykes S."/>
            <person name="Wortman J."/>
            <person name="Nusbaum C."/>
            <person name="Birren B."/>
        </authorList>
    </citation>
    <scope>NUCLEOTIDE SEQUENCE [LARGE SCALE GENOMIC DNA]</scope>
    <source>
        <strain evidence="2 3">BCC8398</strain>
    </source>
</reference>
<keyword evidence="3" id="KW-1185">Reference proteome</keyword>
<accession>A0A1B9GUP7</accession>
<dbReference type="Proteomes" id="UP000092666">
    <property type="component" value="Unassembled WGS sequence"/>
</dbReference>
<dbReference type="EMBL" id="KV700124">
    <property type="protein sequence ID" value="OCF34605.1"/>
    <property type="molecule type" value="Genomic_DNA"/>
</dbReference>
<proteinExistence type="predicted"/>
<feature type="compositionally biased region" description="Polar residues" evidence="1">
    <location>
        <begin position="100"/>
        <end position="111"/>
    </location>
</feature>
<dbReference type="AlphaFoldDB" id="A0A1B9GUP7"/>
<gene>
    <name evidence="2" type="ORF">I316_03646</name>
</gene>
<reference evidence="3" key="2">
    <citation type="submission" date="2013-12" db="EMBL/GenBank/DDBJ databases">
        <title>Evolution of pathogenesis and genome organization in the Tremellales.</title>
        <authorList>
            <person name="Cuomo C."/>
            <person name="Litvintseva A."/>
            <person name="Heitman J."/>
            <person name="Chen Y."/>
            <person name="Sun S."/>
            <person name="Springer D."/>
            <person name="Dromer F."/>
            <person name="Young S."/>
            <person name="Zeng Q."/>
            <person name="Chapman S."/>
            <person name="Gujja S."/>
            <person name="Saif S."/>
            <person name="Birren B."/>
        </authorList>
    </citation>
    <scope>NUCLEOTIDE SEQUENCE [LARGE SCALE GENOMIC DNA]</scope>
    <source>
        <strain evidence="3">BCC8398</strain>
    </source>
</reference>
<feature type="compositionally biased region" description="Polar residues" evidence="1">
    <location>
        <begin position="153"/>
        <end position="176"/>
    </location>
</feature>
<evidence type="ECO:0000256" key="1">
    <source>
        <dbReference type="SAM" id="MobiDB-lite"/>
    </source>
</evidence>
<feature type="region of interest" description="Disordered" evidence="1">
    <location>
        <begin position="1"/>
        <end position="32"/>
    </location>
</feature>
<feature type="compositionally biased region" description="Basic and acidic residues" evidence="1">
    <location>
        <begin position="113"/>
        <end position="122"/>
    </location>
</feature>
<evidence type="ECO:0000313" key="2">
    <source>
        <dbReference type="EMBL" id="OCF34605.1"/>
    </source>
</evidence>
<protein>
    <submittedName>
        <fullName evidence="2">Uncharacterized protein</fullName>
    </submittedName>
</protein>
<organism evidence="2 3">
    <name type="scientific">Kwoniella heveanensis BCC8398</name>
    <dbReference type="NCBI Taxonomy" id="1296120"/>
    <lineage>
        <taxon>Eukaryota</taxon>
        <taxon>Fungi</taxon>
        <taxon>Dikarya</taxon>
        <taxon>Basidiomycota</taxon>
        <taxon>Agaricomycotina</taxon>
        <taxon>Tremellomycetes</taxon>
        <taxon>Tremellales</taxon>
        <taxon>Cryptococcaceae</taxon>
        <taxon>Kwoniella</taxon>
    </lineage>
</organism>
<sequence>MSEGEESLSPHSEARANSPADSGSLARSKVDDDLAVRLSRVLSWMSSDSAPIIGISTEERHTDGPISDDHPNTADEASVATFGRRRDVLPPNTAPMESHVQLSSPSASTQLKRSRDGAKEDGANDAAGDSQFLNLSKRPKMSHRQPSRWLNDLSANSAHHTGPSTFIQGSQATHNSRPADIERTTTQTLGDSAHTEQPAPRTRSSPSELDRPPSDARANVKVKRQAP</sequence>